<evidence type="ECO:0000313" key="2">
    <source>
        <dbReference type="EMBL" id="MBB6110263.1"/>
    </source>
</evidence>
<sequence>MQAALVVNVIQLFVPVALTVIICFVYVNHSGGPDSQVWFSNKGPHGFTTMLYEYVFSVAGNCSNFGSLGLNHPIRCLNHLGDCKLNCQLFNGIKKSRSLSYSHFFFSSFNE</sequence>
<keyword evidence="1" id="KW-0472">Membrane</keyword>
<keyword evidence="3" id="KW-1185">Reference proteome</keyword>
<keyword evidence="1" id="KW-0812">Transmembrane</keyword>
<evidence type="ECO:0000313" key="3">
    <source>
        <dbReference type="Proteomes" id="UP000541583"/>
    </source>
</evidence>
<protein>
    <submittedName>
        <fullName evidence="2">K+-transporting ATPase A subunit</fullName>
    </submittedName>
</protein>
<evidence type="ECO:0000256" key="1">
    <source>
        <dbReference type="SAM" id="Phobius"/>
    </source>
</evidence>
<reference evidence="2 3" key="1">
    <citation type="submission" date="2020-08" db="EMBL/GenBank/DDBJ databases">
        <title>Genomic Encyclopedia of Type Strains, Phase IV (KMG-V): Genome sequencing to study the core and pangenomes of soil and plant-associated prokaryotes.</title>
        <authorList>
            <person name="Whitman W."/>
        </authorList>
    </citation>
    <scope>NUCLEOTIDE SEQUENCE [LARGE SCALE GENOMIC DNA]</scope>
    <source>
        <strain evidence="2 3">ANJLi2</strain>
    </source>
</reference>
<name>A0ABR6PKW2_9SPHI</name>
<feature type="transmembrane region" description="Helical" evidence="1">
    <location>
        <begin position="6"/>
        <end position="27"/>
    </location>
</feature>
<comment type="caution">
    <text evidence="2">The sequence shown here is derived from an EMBL/GenBank/DDBJ whole genome shotgun (WGS) entry which is preliminary data.</text>
</comment>
<keyword evidence="1" id="KW-1133">Transmembrane helix</keyword>
<accession>A0ABR6PKW2</accession>
<dbReference type="Pfam" id="PF03814">
    <property type="entry name" value="KdpA"/>
    <property type="match status" value="1"/>
</dbReference>
<proteinExistence type="predicted"/>
<dbReference type="EMBL" id="JACHCB010000007">
    <property type="protein sequence ID" value="MBB6110263.1"/>
    <property type="molecule type" value="Genomic_DNA"/>
</dbReference>
<dbReference type="Proteomes" id="UP000541583">
    <property type="component" value="Unassembled WGS sequence"/>
</dbReference>
<gene>
    <name evidence="2" type="ORF">HDF23_003019</name>
</gene>
<dbReference type="InterPro" id="IPR004623">
    <property type="entry name" value="KdpA"/>
</dbReference>
<organism evidence="2 3">
    <name type="scientific">Mucilaginibacter lappiensis</name>
    <dbReference type="NCBI Taxonomy" id="354630"/>
    <lineage>
        <taxon>Bacteria</taxon>
        <taxon>Pseudomonadati</taxon>
        <taxon>Bacteroidota</taxon>
        <taxon>Sphingobacteriia</taxon>
        <taxon>Sphingobacteriales</taxon>
        <taxon>Sphingobacteriaceae</taxon>
        <taxon>Mucilaginibacter</taxon>
    </lineage>
</organism>